<sequence>MKNINKIILAAFALSFFSCNDDFENPVEDFVVTSGKADFTKYVALGNSLTSGYMDGALYKTAQENSYPSILAGLMKPAGGGEFTQPLMPDDIGGFVNFGIKGKLQLQVVNGSLVPVPTDAQSNFNQLSGAFSNMGVPGAKSFHLGVDGYGNPAGIATGKANPYFARFASSANTSVIKDAVAQQPTFFSLWIGNNDVLSYATSGGVGVDRTGNPNAAEYGPNDITDPDLLGNVIESYVKALTANGTNATKGVLANIPSVTSVPYFTTVPYAPLSPANASFGPMIPALNQQFGALNMVFDYLKVPERKIVFSPSSASAVVIKDESLPNLAAEITAVLTPQVGAQQAALFGLIYGQARQATAQDLLVLPSSSYIGKMDTERVEQLKQMGVPAEQAAQLAFAGITYPLEDKWVLTRNELQTVEKAVNAYNTKIAEIASKYDLALVDANTEMRNISVSGLTFYGTTYTTSFIAGGAFSLDGVHLTGIGYAIVANMFVKAINQKYSSNLRQVNPSVYPGVTFPN</sequence>
<dbReference type="GO" id="GO:0016788">
    <property type="term" value="F:hydrolase activity, acting on ester bonds"/>
    <property type="evidence" value="ECO:0007669"/>
    <property type="project" value="UniProtKB-ARBA"/>
</dbReference>
<name>F0P282_WEEVC</name>
<dbReference type="EMBL" id="CP002455">
    <property type="protein sequence ID" value="ADX67772.1"/>
    <property type="molecule type" value="Genomic_DNA"/>
</dbReference>
<dbReference type="STRING" id="865938.Weevi_1063"/>
<dbReference type="Proteomes" id="UP000008641">
    <property type="component" value="Chromosome"/>
</dbReference>
<dbReference type="eggNOG" id="COG2755">
    <property type="taxonomic scope" value="Bacteria"/>
</dbReference>
<dbReference type="KEGG" id="wvi:Weevi_1063"/>
<dbReference type="PROSITE" id="PS51257">
    <property type="entry name" value="PROKAR_LIPOPROTEIN"/>
    <property type="match status" value="1"/>
</dbReference>
<dbReference type="RefSeq" id="WP_013598162.1">
    <property type="nucleotide sequence ID" value="NC_015144.1"/>
</dbReference>
<protein>
    <submittedName>
        <fullName evidence="1">Lipolytic protein G-D-S-L family</fullName>
    </submittedName>
</protein>
<dbReference type="AlphaFoldDB" id="F0P282"/>
<evidence type="ECO:0000313" key="2">
    <source>
        <dbReference type="Proteomes" id="UP000008641"/>
    </source>
</evidence>
<accession>F0P282</accession>
<dbReference type="InterPro" id="IPR036514">
    <property type="entry name" value="SGNH_hydro_sf"/>
</dbReference>
<reference evidence="1 2" key="1">
    <citation type="journal article" date="2011" name="Stand. Genomic Sci.">
        <title>Complete genome sequence of Weeksella virosa type strain (9751).</title>
        <authorList>
            <person name="Lang E."/>
            <person name="Teshima H."/>
            <person name="Lucas S."/>
            <person name="Lapidus A."/>
            <person name="Hammon N."/>
            <person name="Deshpande S."/>
            <person name="Nolan M."/>
            <person name="Cheng J.F."/>
            <person name="Pitluck S."/>
            <person name="Liolios K."/>
            <person name="Pagani I."/>
            <person name="Mikhailova N."/>
            <person name="Ivanova N."/>
            <person name="Mavromatis K."/>
            <person name="Pati A."/>
            <person name="Tapia R."/>
            <person name="Han C."/>
            <person name="Goodwin L."/>
            <person name="Chen A."/>
            <person name="Palaniappan K."/>
            <person name="Land M."/>
            <person name="Hauser L."/>
            <person name="Chang Y.J."/>
            <person name="Jeffries C.D."/>
            <person name="Brambilla E.M."/>
            <person name="Kopitz M."/>
            <person name="Rohde M."/>
            <person name="Goker M."/>
            <person name="Tindall B.J."/>
            <person name="Detter J.C."/>
            <person name="Woyke T."/>
            <person name="Bristow J."/>
            <person name="Eisen J.A."/>
            <person name="Markowitz V."/>
            <person name="Hugenholtz P."/>
            <person name="Klenk H.P."/>
            <person name="Kyrpides N.C."/>
        </authorList>
    </citation>
    <scope>NUCLEOTIDE SEQUENCE [LARGE SCALE GENOMIC DNA]</scope>
    <source>
        <strain evidence="2">ATCC 43766 / DSM 16922 / JCM 21250 / NBRC 16016 / NCTC 11634 / CL345/78</strain>
    </source>
</reference>
<reference evidence="2" key="2">
    <citation type="journal article" date="2011" name="Stand. Genomic Sci.">
        <title>Complete genome sequence of Weeksella virosa type strain (9751T).</title>
        <authorList>
            <person name="Lang E."/>
            <person name="Teshima H."/>
            <person name="Lucas S."/>
            <person name="Lapidus A."/>
            <person name="Hammon N."/>
            <person name="Deshpande S."/>
            <person name="Nolan M."/>
            <person name="Cheng J."/>
            <person name="Pitluck S."/>
            <person name="Liolios K."/>
            <person name="Pagani I."/>
            <person name="Mikhailova N."/>
            <person name="Ivanova N."/>
            <person name="Mavromatis K."/>
            <person name="Pati A."/>
            <person name="Tapia R."/>
            <person name="Han C."/>
            <person name="Goodwin L."/>
            <person name="Chen A."/>
            <person name="Palaniappan K."/>
            <person name="Land M."/>
            <person name="Hauser L."/>
            <person name="Chang Y."/>
            <person name="Jeffries C."/>
            <person name="Brambilla E."/>
            <person name="Kopitz M."/>
            <person name="Rohde M."/>
            <person name="Goker M."/>
            <person name="Tindall B."/>
            <person name="Detter J."/>
            <person name="Woyke T."/>
            <person name="Bristow J."/>
            <person name="Eisen J."/>
            <person name="Markowitz V."/>
            <person name="Hugenholtz P."/>
            <person name="Klenk H."/>
            <person name="Kyrpides N."/>
        </authorList>
    </citation>
    <scope>NUCLEOTIDE SEQUENCE [LARGE SCALE GENOMIC DNA]</scope>
    <source>
        <strain evidence="2">ATCC 43766 / DSM 16922 / JCM 21250 / NBRC 16016 / NCTC 11634 / CL345/78</strain>
    </source>
</reference>
<proteinExistence type="predicted"/>
<evidence type="ECO:0000313" key="1">
    <source>
        <dbReference type="EMBL" id="ADX67772.1"/>
    </source>
</evidence>
<organism evidence="1 2">
    <name type="scientific">Weeksella virosa (strain ATCC 43766 / DSM 16922 / JCM 21250 / CCUG 30538 / CDC 9751 / IAM 14551 / NBRC 16016 / NCTC 11634 / CL345/78)</name>
    <dbReference type="NCBI Taxonomy" id="865938"/>
    <lineage>
        <taxon>Bacteria</taxon>
        <taxon>Pseudomonadati</taxon>
        <taxon>Bacteroidota</taxon>
        <taxon>Flavobacteriia</taxon>
        <taxon>Flavobacteriales</taxon>
        <taxon>Weeksellaceae</taxon>
        <taxon>Weeksella</taxon>
    </lineage>
</organism>
<keyword evidence="2" id="KW-1185">Reference proteome</keyword>
<dbReference type="HOGENOM" id="CLU_045521_0_0_10"/>
<dbReference type="SUPFAM" id="SSF52266">
    <property type="entry name" value="SGNH hydrolase"/>
    <property type="match status" value="2"/>
</dbReference>
<dbReference type="OrthoDB" id="9764164at2"/>
<gene>
    <name evidence="1" type="ordered locus">Weevi_1063</name>
</gene>
<dbReference type="Gene3D" id="3.40.50.1110">
    <property type="entry name" value="SGNH hydrolase"/>
    <property type="match status" value="2"/>
</dbReference>